<dbReference type="KEGG" id="pzi:CWO85_02630"/>
<dbReference type="EMBL" id="CP025121">
    <property type="protein sequence ID" value="AYJ01384.1"/>
    <property type="molecule type" value="Genomic_DNA"/>
</dbReference>
<organism evidence="2 3">
    <name type="scientific">Ziziphus jujuba witches'-broom phytoplasma</name>
    <dbReference type="NCBI Taxonomy" id="135727"/>
    <lineage>
        <taxon>Bacteria</taxon>
        <taxon>Bacillati</taxon>
        <taxon>Mycoplasmatota</taxon>
        <taxon>Mollicutes</taxon>
        <taxon>Acholeplasmatales</taxon>
        <taxon>Acholeplasmataceae</taxon>
        <taxon>Candidatus Phytoplasma</taxon>
        <taxon>16SrV (Elm yellows group)</taxon>
    </lineage>
</organism>
<keyword evidence="1" id="KW-0812">Transmembrane</keyword>
<dbReference type="RefSeq" id="WP_121464096.1">
    <property type="nucleotide sequence ID" value="NZ_CP025121.1"/>
</dbReference>
<evidence type="ECO:0000256" key="1">
    <source>
        <dbReference type="SAM" id="Phobius"/>
    </source>
</evidence>
<name>A0A660HMZ8_ZIZJU</name>
<proteinExistence type="predicted"/>
<protein>
    <submittedName>
        <fullName evidence="2">Uncharacterized protein</fullName>
    </submittedName>
</protein>
<evidence type="ECO:0000313" key="2">
    <source>
        <dbReference type="EMBL" id="AYJ01384.1"/>
    </source>
</evidence>
<reference evidence="2 3" key="1">
    <citation type="journal article" date="2018" name="BMC Genomics">
        <title>Comparative genome analysis of jujube witches'-broom Phytoplasma, an obligate pathogen that causes jujube witches'-broom disease.</title>
        <authorList>
            <person name="Wang J."/>
            <person name="Song L."/>
            <person name="Jiao Q."/>
            <person name="Yang S."/>
            <person name="Gao R."/>
            <person name="Lu X."/>
            <person name="Zhou G."/>
        </authorList>
    </citation>
    <scope>NUCLEOTIDE SEQUENCE [LARGE SCALE GENOMIC DNA]</scope>
    <source>
        <strain evidence="2">Jwb-nky</strain>
    </source>
</reference>
<feature type="transmembrane region" description="Helical" evidence="1">
    <location>
        <begin position="6"/>
        <end position="25"/>
    </location>
</feature>
<dbReference type="AlphaFoldDB" id="A0A660HMZ8"/>
<evidence type="ECO:0000313" key="3">
    <source>
        <dbReference type="Proteomes" id="UP000272462"/>
    </source>
</evidence>
<accession>A0A660HMZ8</accession>
<keyword evidence="1" id="KW-0472">Membrane</keyword>
<dbReference type="Proteomes" id="UP000272462">
    <property type="component" value="Chromosome"/>
</dbReference>
<sequence>MIEQQLINTIFISVIGVLILTIIFMKTKKEKISLSTFQNNKKKIKNYHSEIINKKIEIQTLMKNIFSLDINKK</sequence>
<keyword evidence="1" id="KW-1133">Transmembrane helix</keyword>
<gene>
    <name evidence="2" type="ORF">CWO85_02630</name>
</gene>
<keyword evidence="3" id="KW-1185">Reference proteome</keyword>